<reference evidence="7" key="1">
    <citation type="submission" date="2003-08" db="EMBL/GenBank/DDBJ databases">
        <authorList>
            <person name="Birren B."/>
            <person name="Nusbaum C."/>
            <person name="Abebe A."/>
            <person name="Abouelleil A."/>
            <person name="Adekoya E."/>
            <person name="Ait-zahra M."/>
            <person name="Allen N."/>
            <person name="Allen T."/>
            <person name="An P."/>
            <person name="Anderson M."/>
            <person name="Anderson S."/>
            <person name="Arachchi H."/>
            <person name="Armbruster J."/>
            <person name="Bachantsang P."/>
            <person name="Baldwin J."/>
            <person name="Barry A."/>
            <person name="Bayul T."/>
            <person name="Blitshsteyn B."/>
            <person name="Bloom T."/>
            <person name="Blye J."/>
            <person name="Boguslavskiy L."/>
            <person name="Borowsky M."/>
            <person name="Boukhgalter B."/>
            <person name="Brunache A."/>
            <person name="Butler J."/>
            <person name="Calixte N."/>
            <person name="Calvo S."/>
            <person name="Camarata J."/>
            <person name="Campo K."/>
            <person name="Chang J."/>
            <person name="Cheshatsang Y."/>
            <person name="Citroen M."/>
            <person name="Collymore A."/>
            <person name="Considine T."/>
            <person name="Cook A."/>
            <person name="Cooke P."/>
            <person name="Corum B."/>
            <person name="Cuomo C."/>
            <person name="David R."/>
            <person name="Dawoe T."/>
            <person name="Degray S."/>
            <person name="Dodge S."/>
            <person name="Dooley K."/>
            <person name="Dorje P."/>
            <person name="Dorjee K."/>
            <person name="Dorris L."/>
            <person name="Duffey N."/>
            <person name="Dupes A."/>
            <person name="Elkins T."/>
            <person name="Engels R."/>
            <person name="Erickson J."/>
            <person name="Farina A."/>
            <person name="Faro S."/>
            <person name="Ferreira P."/>
            <person name="Fischer H."/>
            <person name="Fitzgerald M."/>
            <person name="Foley K."/>
            <person name="Gage D."/>
            <person name="Galagan J."/>
            <person name="Gearin G."/>
            <person name="Gnerre S."/>
            <person name="Gnirke A."/>
            <person name="Goyette A."/>
            <person name="Graham J."/>
            <person name="Grandbois E."/>
            <person name="Gyaltsen K."/>
            <person name="Hafez N."/>
            <person name="Hagopian D."/>
            <person name="Hagos B."/>
            <person name="Hall J."/>
            <person name="Hatcher B."/>
            <person name="Heller A."/>
            <person name="Higgins H."/>
            <person name="Honan T."/>
            <person name="Horn A."/>
            <person name="Houde N."/>
            <person name="Hughes L."/>
            <person name="Hulme W."/>
            <person name="Husby E."/>
            <person name="Iliev I."/>
            <person name="Jaffe D."/>
            <person name="Jones C."/>
            <person name="Kamal M."/>
            <person name="Kamat A."/>
            <person name="Kamvysselis M."/>
            <person name="Karlsson E."/>
            <person name="Kells C."/>
            <person name="Kieu A."/>
            <person name="Kisner P."/>
            <person name="Kodira C."/>
            <person name="Kulbokas E."/>
            <person name="Labutti K."/>
            <person name="Lama D."/>
            <person name="Landers T."/>
            <person name="Leger J."/>
            <person name="Levine S."/>
            <person name="Lewis D."/>
            <person name="Lewis T."/>
            <person name="Lindblad-toh K."/>
            <person name="Liu X."/>
            <person name="Lokyitsang T."/>
            <person name="Lokyitsang Y."/>
            <person name="Lucien O."/>
            <person name="Lui A."/>
            <person name="Ma L.J."/>
            <person name="Mabbitt R."/>
            <person name="Macdonald J."/>
            <person name="Maclean C."/>
            <person name="Major J."/>
            <person name="Manning J."/>
            <person name="Marabella R."/>
            <person name="Maru K."/>
            <person name="Matthews C."/>
            <person name="Mauceli E."/>
            <person name="Mccarthy M."/>
            <person name="Mcdonough S."/>
            <person name="Mcghee T."/>
            <person name="Meldrim J."/>
            <person name="Meneus L."/>
            <person name="Mesirov J."/>
            <person name="Mihalev A."/>
            <person name="Mihova T."/>
            <person name="Mikkelsen T."/>
            <person name="Mlenga V."/>
            <person name="Moru K."/>
            <person name="Mozes J."/>
            <person name="Mulrain L."/>
            <person name="Munson G."/>
            <person name="Naylor J."/>
            <person name="Newes C."/>
            <person name="Nguyen C."/>
            <person name="Nguyen N."/>
            <person name="Nguyen T."/>
            <person name="Nicol R."/>
            <person name="Nielsen C."/>
            <person name="Nizzari M."/>
            <person name="Norbu C."/>
            <person name="Norbu N."/>
            <person name="O'donnell P."/>
            <person name="Okoawo O."/>
            <person name="O'leary S."/>
            <person name="Omotosho B."/>
            <person name="O'neill K."/>
            <person name="Osman S."/>
            <person name="Parker S."/>
            <person name="Perrin D."/>
            <person name="Phunkhang P."/>
            <person name="Piqani B."/>
            <person name="Purcell S."/>
            <person name="Rachupka T."/>
            <person name="Ramasamy U."/>
            <person name="Rameau R."/>
            <person name="Ray V."/>
            <person name="Raymond C."/>
            <person name="Retta R."/>
            <person name="Richardson S."/>
            <person name="Rise C."/>
            <person name="Rodriguez J."/>
            <person name="Rogers J."/>
            <person name="Rogov P."/>
            <person name="Rutman M."/>
            <person name="Schupbach R."/>
            <person name="Seaman C."/>
            <person name="Settipalli S."/>
            <person name="Sharpe T."/>
            <person name="Sheridan J."/>
            <person name="Sherpa N."/>
            <person name="Shi J."/>
            <person name="Smirnov S."/>
            <person name="Smith C."/>
            <person name="Sougnez C."/>
            <person name="Spencer B."/>
            <person name="Stalker J."/>
            <person name="Stange-thomann N."/>
            <person name="Stavropoulos S."/>
            <person name="Stetson K."/>
            <person name="Stone C."/>
            <person name="Stone S."/>
            <person name="Stubbs M."/>
            <person name="Talamas J."/>
            <person name="Tchuinga P."/>
            <person name="Tenzing P."/>
            <person name="Tesfaye S."/>
            <person name="Theodore J."/>
            <person name="Thoulutsang Y."/>
            <person name="Topham K."/>
            <person name="Towey S."/>
            <person name="Tsamla T."/>
            <person name="Tsomo N."/>
            <person name="Vallee D."/>
            <person name="Vassiliev H."/>
            <person name="Venkataraman V."/>
            <person name="Vinson J."/>
            <person name="Vo A."/>
            <person name="Wade C."/>
            <person name="Wang S."/>
            <person name="Wangchuk T."/>
            <person name="Wangdi T."/>
            <person name="Whittaker C."/>
            <person name="Wilkinson J."/>
            <person name="Wu Y."/>
            <person name="Wyman D."/>
            <person name="Yadav S."/>
            <person name="Yang S."/>
            <person name="Yang X."/>
            <person name="Yeager S."/>
            <person name="Yee E."/>
            <person name="Young G."/>
            <person name="Zainoun J."/>
            <person name="Zembeck L."/>
            <person name="Zimmer A."/>
            <person name="Zody M."/>
            <person name="Lander E."/>
        </authorList>
    </citation>
    <scope>NUCLEOTIDE SEQUENCE [LARGE SCALE GENOMIC DNA]</scope>
</reference>
<evidence type="ECO:0000259" key="5">
    <source>
        <dbReference type="Pfam" id="PF15309"/>
    </source>
</evidence>
<dbReference type="PANTHER" id="PTHR21553">
    <property type="entry name" value="ALMS1-RELATED"/>
    <property type="match status" value="1"/>
</dbReference>
<dbReference type="GO" id="GO:0008017">
    <property type="term" value="F:microtubule binding"/>
    <property type="evidence" value="ECO:0007669"/>
    <property type="project" value="TreeGrafter"/>
</dbReference>
<dbReference type="GO" id="GO:0005814">
    <property type="term" value="C:centriole"/>
    <property type="evidence" value="ECO:0007669"/>
    <property type="project" value="TreeGrafter"/>
</dbReference>
<feature type="compositionally biased region" description="Basic and acidic residues" evidence="4">
    <location>
        <begin position="169"/>
        <end position="181"/>
    </location>
</feature>
<dbReference type="Pfam" id="PF15309">
    <property type="entry name" value="ALMS_motif"/>
    <property type="match status" value="1"/>
</dbReference>
<evidence type="ECO:0000256" key="4">
    <source>
        <dbReference type="SAM" id="MobiDB-lite"/>
    </source>
</evidence>
<keyword evidence="3" id="KW-0206">Cytoskeleton</keyword>
<organism evidence="6 7">
    <name type="scientific">Ciona savignyi</name>
    <name type="common">Pacific transparent sea squirt</name>
    <dbReference type="NCBI Taxonomy" id="51511"/>
    <lineage>
        <taxon>Eukaryota</taxon>
        <taxon>Metazoa</taxon>
        <taxon>Chordata</taxon>
        <taxon>Tunicata</taxon>
        <taxon>Ascidiacea</taxon>
        <taxon>Phlebobranchia</taxon>
        <taxon>Cionidae</taxon>
        <taxon>Ciona</taxon>
    </lineage>
</organism>
<sequence length="209" mass="23975">MMKSDAGTNIPSPSRKSKTPRKSRAVQTCSPEHGESLDDTVTMEPVDEDKENKVDTLSQRGNSKEKSRFSSFYIDLDAKPKKPAPYQNKATVKRPKSVAWYEPYQYQPMWADTPSRNTERERPGLVRMTLQEALLSQHPRFVTNMKQRQRKITINAEERAMQEIWAEERERLFGNNKEKTSGKRKSTSFCTSCPPPSRDDSETNRGGNS</sequence>
<feature type="compositionally biased region" description="Basic residues" evidence="4">
    <location>
        <begin position="15"/>
        <end position="24"/>
    </location>
</feature>
<dbReference type="PANTHER" id="PTHR21553:SF36">
    <property type="entry name" value="ALMS1 CENTROSOME AND BASAL BODY-ASSOCIATED PROTEIN-RELATED"/>
    <property type="match status" value="1"/>
</dbReference>
<comment type="subcellular location">
    <subcellularLocation>
        <location evidence="1">Cytoplasm</location>
        <location evidence="1">Cytoskeleton</location>
        <location evidence="1">Microtubule organizing center</location>
        <location evidence="1">Centrosome</location>
    </subcellularLocation>
</comment>
<dbReference type="Ensembl" id="ENSCSAVT00000010159.1">
    <property type="protein sequence ID" value="ENSCSAVP00000010037.1"/>
    <property type="gene ID" value="ENSCSAVG00000005915.1"/>
</dbReference>
<feature type="compositionally biased region" description="Polar residues" evidence="4">
    <location>
        <begin position="1"/>
        <end position="10"/>
    </location>
</feature>
<dbReference type="InterPro" id="IPR029299">
    <property type="entry name" value="ALMS_motif"/>
</dbReference>
<name>H2YXH6_CIOSA</name>
<evidence type="ECO:0000256" key="3">
    <source>
        <dbReference type="ARBA" id="ARBA00023212"/>
    </source>
</evidence>
<dbReference type="GO" id="GO:0005829">
    <property type="term" value="C:cytosol"/>
    <property type="evidence" value="ECO:0007669"/>
    <property type="project" value="TreeGrafter"/>
</dbReference>
<reference evidence="6" key="3">
    <citation type="submission" date="2025-09" db="UniProtKB">
        <authorList>
            <consortium name="Ensembl"/>
        </authorList>
    </citation>
    <scope>IDENTIFICATION</scope>
</reference>
<dbReference type="GO" id="GO:0005813">
    <property type="term" value="C:centrosome"/>
    <property type="evidence" value="ECO:0007669"/>
    <property type="project" value="UniProtKB-SubCell"/>
</dbReference>
<keyword evidence="7" id="KW-1185">Reference proteome</keyword>
<protein>
    <recommendedName>
        <fullName evidence="5">ALMS motif domain-containing protein</fullName>
    </recommendedName>
</protein>
<feature type="region of interest" description="Disordered" evidence="4">
    <location>
        <begin position="1"/>
        <end position="68"/>
    </location>
</feature>
<evidence type="ECO:0000256" key="1">
    <source>
        <dbReference type="ARBA" id="ARBA00004300"/>
    </source>
</evidence>
<feature type="domain" description="ALMS motif" evidence="5">
    <location>
        <begin position="126"/>
        <end position="200"/>
    </location>
</feature>
<dbReference type="InParanoid" id="H2YXH6"/>
<dbReference type="HOGENOM" id="CLU_1315021_0_0_1"/>
<accession>H2YXH6</accession>
<reference evidence="6" key="2">
    <citation type="submission" date="2025-08" db="UniProtKB">
        <authorList>
            <consortium name="Ensembl"/>
        </authorList>
    </citation>
    <scope>IDENTIFICATION</scope>
</reference>
<dbReference type="Proteomes" id="UP000007875">
    <property type="component" value="Unassembled WGS sequence"/>
</dbReference>
<evidence type="ECO:0000313" key="7">
    <source>
        <dbReference type="Proteomes" id="UP000007875"/>
    </source>
</evidence>
<evidence type="ECO:0000313" key="6">
    <source>
        <dbReference type="Ensembl" id="ENSCSAVP00000010037.1"/>
    </source>
</evidence>
<dbReference type="GO" id="GO:0046599">
    <property type="term" value="P:regulation of centriole replication"/>
    <property type="evidence" value="ECO:0007669"/>
    <property type="project" value="TreeGrafter"/>
</dbReference>
<dbReference type="AlphaFoldDB" id="H2YXH6"/>
<feature type="region of interest" description="Disordered" evidence="4">
    <location>
        <begin position="169"/>
        <end position="209"/>
    </location>
</feature>
<keyword evidence="2" id="KW-0963">Cytoplasm</keyword>
<evidence type="ECO:0000256" key="2">
    <source>
        <dbReference type="ARBA" id="ARBA00022490"/>
    </source>
</evidence>
<proteinExistence type="predicted"/>